<dbReference type="EMBL" id="BRXU01000040">
    <property type="protein sequence ID" value="GLC60990.1"/>
    <property type="molecule type" value="Genomic_DNA"/>
</dbReference>
<feature type="region of interest" description="Disordered" evidence="1">
    <location>
        <begin position="573"/>
        <end position="592"/>
    </location>
</feature>
<feature type="region of interest" description="Disordered" evidence="1">
    <location>
        <begin position="474"/>
        <end position="517"/>
    </location>
</feature>
<organism evidence="2 3">
    <name type="scientific">Pleodorina starrii</name>
    <dbReference type="NCBI Taxonomy" id="330485"/>
    <lineage>
        <taxon>Eukaryota</taxon>
        <taxon>Viridiplantae</taxon>
        <taxon>Chlorophyta</taxon>
        <taxon>core chlorophytes</taxon>
        <taxon>Chlorophyceae</taxon>
        <taxon>CS clade</taxon>
        <taxon>Chlamydomonadales</taxon>
        <taxon>Volvocaceae</taxon>
        <taxon>Pleodorina</taxon>
    </lineage>
</organism>
<feature type="compositionally biased region" description="Low complexity" evidence="1">
    <location>
        <begin position="59"/>
        <end position="117"/>
    </location>
</feature>
<feature type="compositionally biased region" description="Gly residues" evidence="1">
    <location>
        <begin position="655"/>
        <end position="667"/>
    </location>
</feature>
<keyword evidence="3" id="KW-1185">Reference proteome</keyword>
<feature type="compositionally biased region" description="Basic and acidic residues" evidence="1">
    <location>
        <begin position="429"/>
        <end position="440"/>
    </location>
</feature>
<sequence>MDDVVLGLEGHGNVDMSRISLDEIGLVIAEDIVQRMSRHWQQQQQQPQPEDATTPSGPEAEAGTGSAAEAEAEAEAGVVAGSRGDPDAFTAATTAPALGGGAAAAPANAAPNPEADAGAGGMNGDWAAAGDLGARRGRGLLQNGAGTSGNAMYANAFRLVFGNFFDFVEGARRFIATLAAEAELLLINVDWIRDLAFLATAPLDNVINSNWLPLPRSIDQLRTLLQTAINDYCTPESVVPSQLRLGTFTGPTFALELSPASCPVKVDMKTGRRSIDWDKCKPAQLVITITPATYIGKYYTAPVYTGKSCKYSRGFGTDQSYSVGGGTNSYTFRRSARQLDITPVLNQFFLRGQFSPFVADNLRFGNVTGGPIVEVTSTSGPTTANGSNAAFVFRSPQEAAASEAYLQNRLIAVQDDAPVPYIPDAERPAAAEKGEGKEKGGGGGGGGGAAAGRGAAAGPAAEAATEAAAAIAGRGGDGLAGWGSPQRQPPPLQRQPQQPPPQASPPTAPSEPVVGQADAAVDTAVESVVPYNAAGPPTGPYMQTPPPQAAIPLGPLPPYAAEGGTAEVWTSAAAPGGRGANTTDDPQVPARLPTDPAAAAAEPVALYSVQAGHAAAASRPPEKERLTLAAAAPAADWTSPGQPGPRAWAQSAGSAAGGGSSGAGGPAGSARAAAAAAASLPTQERDQEGAGVGDPAAPWELSYTERLLDVVDRAFGSGGYR</sequence>
<feature type="compositionally biased region" description="Pro residues" evidence="1">
    <location>
        <begin position="487"/>
        <end position="509"/>
    </location>
</feature>
<evidence type="ECO:0000313" key="2">
    <source>
        <dbReference type="EMBL" id="GLC60990.1"/>
    </source>
</evidence>
<dbReference type="Proteomes" id="UP001165080">
    <property type="component" value="Unassembled WGS sequence"/>
</dbReference>
<name>A0A9W6F9R5_9CHLO</name>
<gene>
    <name evidence="2" type="primary">PLEST002528</name>
    <name evidence="2" type="ORF">PLESTB_001703400</name>
</gene>
<evidence type="ECO:0000313" key="3">
    <source>
        <dbReference type="Proteomes" id="UP001165080"/>
    </source>
</evidence>
<feature type="region of interest" description="Disordered" evidence="1">
    <location>
        <begin position="38"/>
        <end position="122"/>
    </location>
</feature>
<feature type="region of interest" description="Disordered" evidence="1">
    <location>
        <begin position="615"/>
        <end position="698"/>
    </location>
</feature>
<evidence type="ECO:0000256" key="1">
    <source>
        <dbReference type="SAM" id="MobiDB-lite"/>
    </source>
</evidence>
<reference evidence="2 3" key="1">
    <citation type="journal article" date="2023" name="Commun. Biol.">
        <title>Reorganization of the ancestral sex-determining regions during the evolution of trioecy in Pleodorina starrii.</title>
        <authorList>
            <person name="Takahashi K."/>
            <person name="Suzuki S."/>
            <person name="Kawai-Toyooka H."/>
            <person name="Yamamoto K."/>
            <person name="Hamaji T."/>
            <person name="Ootsuki R."/>
            <person name="Yamaguchi H."/>
            <person name="Kawachi M."/>
            <person name="Higashiyama T."/>
            <person name="Nozaki H."/>
        </authorList>
    </citation>
    <scope>NUCLEOTIDE SEQUENCE [LARGE SCALE GENOMIC DNA]</scope>
    <source>
        <strain evidence="2 3">NIES-4479</strain>
    </source>
</reference>
<feature type="compositionally biased region" description="Gly residues" evidence="1">
    <location>
        <begin position="441"/>
        <end position="451"/>
    </location>
</feature>
<accession>A0A9W6F9R5</accession>
<dbReference type="AlphaFoldDB" id="A0A9W6F9R5"/>
<protein>
    <submittedName>
        <fullName evidence="2">Uncharacterized protein</fullName>
    </submittedName>
</protein>
<proteinExistence type="predicted"/>
<feature type="region of interest" description="Disordered" evidence="1">
    <location>
        <begin position="429"/>
        <end position="454"/>
    </location>
</feature>
<comment type="caution">
    <text evidence="2">The sequence shown here is derived from an EMBL/GenBank/DDBJ whole genome shotgun (WGS) entry which is preliminary data.</text>
</comment>
<feature type="compositionally biased region" description="Low complexity" evidence="1">
    <location>
        <begin position="668"/>
        <end position="679"/>
    </location>
</feature>